<evidence type="ECO:0000313" key="3">
    <source>
        <dbReference type="Proteomes" id="UP001447857"/>
    </source>
</evidence>
<keyword evidence="3" id="KW-1185">Reference proteome</keyword>
<name>A0ABZ2Q4C0_9FLAO</name>
<evidence type="ECO:0000256" key="1">
    <source>
        <dbReference type="SAM" id="SignalP"/>
    </source>
</evidence>
<feature type="signal peptide" evidence="1">
    <location>
        <begin position="1"/>
        <end position="22"/>
    </location>
</feature>
<keyword evidence="1" id="KW-0732">Signal</keyword>
<evidence type="ECO:0000313" key="2">
    <source>
        <dbReference type="EMBL" id="WXK49260.1"/>
    </source>
</evidence>
<dbReference type="Proteomes" id="UP001447857">
    <property type="component" value="Chromosome"/>
</dbReference>
<dbReference type="EMBL" id="CP147988">
    <property type="protein sequence ID" value="WXK49260.1"/>
    <property type="molecule type" value="Genomic_DNA"/>
</dbReference>
<protein>
    <submittedName>
        <fullName evidence="2">Uncharacterized protein</fullName>
    </submittedName>
</protein>
<organism evidence="2 3">
    <name type="scientific">Flavobacterium ginsenosidimutans</name>
    <dbReference type="NCBI Taxonomy" id="687844"/>
    <lineage>
        <taxon>Bacteria</taxon>
        <taxon>Pseudomonadati</taxon>
        <taxon>Bacteroidota</taxon>
        <taxon>Flavobacteriia</taxon>
        <taxon>Flavobacteriales</taxon>
        <taxon>Flavobacteriaceae</taxon>
        <taxon>Flavobacterium</taxon>
    </lineage>
</organism>
<dbReference type="RefSeq" id="WP_338839916.1">
    <property type="nucleotide sequence ID" value="NZ_CP147988.1"/>
</dbReference>
<accession>A0ABZ2Q4C0</accession>
<reference evidence="2 3" key="1">
    <citation type="submission" date="2024-02" db="EMBL/GenBank/DDBJ databases">
        <title>complete genome of Flavobacterium ginsenosidimutans Str. YTB16.</title>
        <authorList>
            <person name="Wang Q."/>
        </authorList>
    </citation>
    <scope>NUCLEOTIDE SEQUENCE [LARGE SCALE GENOMIC DNA]</scope>
    <source>
        <strain evidence="2 3">YTB16</strain>
    </source>
</reference>
<proteinExistence type="predicted"/>
<feature type="chain" id="PRO_5045703052" evidence="1">
    <location>
        <begin position="23"/>
        <end position="287"/>
    </location>
</feature>
<sequence length="287" mass="33605">MKYQKLLLFFFFITFCTNNLSAQEIKIKFDRSTCQLNENIYVRYEIPVEFKYKRDSIQKLDLNQFDKIGGPANTYSATTKDKTVTSYQTAFSYSFKAITLGKQKLPQLFVLYKGQILKSPETYVTVVNDPSVKVESKFKEYIGGHLFHISLPFYMRKTSGINSYSAIEYTSIENNVFGSVIYETKENLALSGETYSSINDFCKSLVDDFFEQQEKEASKPVYFTKGLINFMETDVSYYDKERKQKFYYFIGVAETKTTFYTFISWVPIERKNTFKADFQQILYSIKD</sequence>
<gene>
    <name evidence="2" type="ORF">V6624_19755</name>
</gene>